<organism evidence="1 2">
    <name type="scientific">Sphaeroforma arctica JP610</name>
    <dbReference type="NCBI Taxonomy" id="667725"/>
    <lineage>
        <taxon>Eukaryota</taxon>
        <taxon>Ichthyosporea</taxon>
        <taxon>Ichthyophonida</taxon>
        <taxon>Sphaeroforma</taxon>
    </lineage>
</organism>
<accession>A0A0L0F5K8</accession>
<keyword evidence="2" id="KW-1185">Reference proteome</keyword>
<proteinExistence type="predicted"/>
<dbReference type="STRING" id="667725.A0A0L0F5K8"/>
<dbReference type="InterPro" id="IPR008220">
    <property type="entry name" value="HAT_MetX-like"/>
</dbReference>
<dbReference type="GO" id="GO:0009086">
    <property type="term" value="P:methionine biosynthetic process"/>
    <property type="evidence" value="ECO:0007669"/>
    <property type="project" value="TreeGrafter"/>
</dbReference>
<sequence length="85" mass="8966">TWGTLNADKSNVIVLNHALSASSHAASTKADPSRGWWEDFVGPCKTIDTNKFFVVCANNLGSCFGSTGPADEAKDGKLVGRHSSI</sequence>
<dbReference type="EMBL" id="KQ247907">
    <property type="protein sequence ID" value="KNC71899.1"/>
    <property type="molecule type" value="Genomic_DNA"/>
</dbReference>
<dbReference type="OrthoDB" id="444135at2759"/>
<gene>
    <name evidence="1" type="ORF">SARC_15555</name>
</gene>
<dbReference type="GeneID" id="25916059"/>
<feature type="non-terminal residue" evidence="1">
    <location>
        <position position="85"/>
    </location>
</feature>
<feature type="non-terminal residue" evidence="1">
    <location>
        <position position="1"/>
    </location>
</feature>
<protein>
    <submittedName>
        <fullName evidence="1">Uncharacterized protein</fullName>
    </submittedName>
</protein>
<dbReference type="GO" id="GO:0009092">
    <property type="term" value="P:homoserine metabolic process"/>
    <property type="evidence" value="ECO:0007669"/>
    <property type="project" value="TreeGrafter"/>
</dbReference>
<reference evidence="1 2" key="1">
    <citation type="submission" date="2011-02" db="EMBL/GenBank/DDBJ databases">
        <title>The Genome Sequence of Sphaeroforma arctica JP610.</title>
        <authorList>
            <consortium name="The Broad Institute Genome Sequencing Platform"/>
            <person name="Russ C."/>
            <person name="Cuomo C."/>
            <person name="Young S.K."/>
            <person name="Zeng Q."/>
            <person name="Gargeya S."/>
            <person name="Alvarado L."/>
            <person name="Berlin A."/>
            <person name="Chapman S.B."/>
            <person name="Chen Z."/>
            <person name="Freedman E."/>
            <person name="Gellesch M."/>
            <person name="Goldberg J."/>
            <person name="Griggs A."/>
            <person name="Gujja S."/>
            <person name="Heilman E."/>
            <person name="Heiman D."/>
            <person name="Howarth C."/>
            <person name="Mehta T."/>
            <person name="Neiman D."/>
            <person name="Pearson M."/>
            <person name="Roberts A."/>
            <person name="Saif S."/>
            <person name="Shea T."/>
            <person name="Shenoy N."/>
            <person name="Sisk P."/>
            <person name="Stolte C."/>
            <person name="Sykes S."/>
            <person name="White J."/>
            <person name="Yandava C."/>
            <person name="Burger G."/>
            <person name="Gray M.W."/>
            <person name="Holland P.W.H."/>
            <person name="King N."/>
            <person name="Lang F.B.F."/>
            <person name="Roger A.J."/>
            <person name="Ruiz-Trillo I."/>
            <person name="Haas B."/>
            <person name="Nusbaum C."/>
            <person name="Birren B."/>
        </authorList>
    </citation>
    <scope>NUCLEOTIDE SEQUENCE [LARGE SCALE GENOMIC DNA]</scope>
    <source>
        <strain evidence="1 2">JP610</strain>
    </source>
</reference>
<dbReference type="PANTHER" id="PTHR32268:SF16">
    <property type="entry name" value="SERINE O-SUCCINYLTRANSFERASE"/>
    <property type="match status" value="1"/>
</dbReference>
<dbReference type="AlphaFoldDB" id="A0A0L0F5K8"/>
<evidence type="ECO:0000313" key="1">
    <source>
        <dbReference type="EMBL" id="KNC71899.1"/>
    </source>
</evidence>
<dbReference type="SUPFAM" id="SSF53474">
    <property type="entry name" value="alpha/beta-Hydrolases"/>
    <property type="match status" value="1"/>
</dbReference>
<dbReference type="GO" id="GO:0004414">
    <property type="term" value="F:homoserine O-acetyltransferase activity"/>
    <property type="evidence" value="ECO:0007669"/>
    <property type="project" value="TreeGrafter"/>
</dbReference>
<dbReference type="RefSeq" id="XP_014145801.1">
    <property type="nucleotide sequence ID" value="XM_014290326.1"/>
</dbReference>
<dbReference type="PANTHER" id="PTHR32268">
    <property type="entry name" value="HOMOSERINE O-ACETYLTRANSFERASE"/>
    <property type="match status" value="1"/>
</dbReference>
<dbReference type="Proteomes" id="UP000054560">
    <property type="component" value="Unassembled WGS sequence"/>
</dbReference>
<dbReference type="Gene3D" id="3.40.50.1820">
    <property type="entry name" value="alpha/beta hydrolase"/>
    <property type="match status" value="1"/>
</dbReference>
<dbReference type="InterPro" id="IPR029058">
    <property type="entry name" value="AB_hydrolase_fold"/>
</dbReference>
<name>A0A0L0F5K8_9EUKA</name>
<evidence type="ECO:0000313" key="2">
    <source>
        <dbReference type="Proteomes" id="UP000054560"/>
    </source>
</evidence>